<dbReference type="Gene3D" id="2.40.160.100">
    <property type="match status" value="1"/>
</dbReference>
<sequence>MTDRAPAFVSAPTPAPDCRCAHGHVPWRSNGYPPEHPNGYLFPFLKSVAAALWAAFVILPVCAVAAQEGDSVPDSTSDSSTLDRLTDIAVDGVAAAGLFSSGVDYAGTGRGRVNWREGYVSLGLSLTRALSGGGAALYGRVSLLASATDGEGDAAGFTTGAERTVAHEDAYAGIRLDRLAGGRVTADLSVGSRYFQIGDGFLVAGDAVNFGDGLGPAFDRGGAYWLGSRRAFRRTAILRLAAGAARMQVFRIGSATAAQARMDLGGVNLDYHLKGVGDIGLAWLRVLDVDTGLAPRRRGLATYNIRYVGAPLRGLSLRGELAVQRSSRTDADSPRVRAFAAYGEVSYRPPAMALSPEIVYRYSRFSGDDPATPDTFEGFDPLFYGFTRGYGTWFQGEVAGNYAGPFNSNAHIHTVRLYIRPHRAIRLGLLGFDFAPRTRAAAFAPAREINLTMEWDITERLFLSPVYGLYSPRAASGGSPDAGPDDRRDNHHFQLFAQWRF</sequence>
<reference evidence="1 2" key="1">
    <citation type="submission" date="2018-10" db="EMBL/GenBank/DDBJ databases">
        <title>Genomic Encyclopedia of Archaeal and Bacterial Type Strains, Phase II (KMG-II): from individual species to whole genera.</title>
        <authorList>
            <person name="Goeker M."/>
        </authorList>
    </citation>
    <scope>NUCLEOTIDE SEQUENCE [LARGE SCALE GENOMIC DNA]</scope>
    <source>
        <strain evidence="1 2">DSM 25217</strain>
    </source>
</reference>
<dbReference type="OrthoDB" id="311329at2"/>
<organism evidence="1 2">
    <name type="scientific">Eilatimonas milleporae</name>
    <dbReference type="NCBI Taxonomy" id="911205"/>
    <lineage>
        <taxon>Bacteria</taxon>
        <taxon>Pseudomonadati</taxon>
        <taxon>Pseudomonadota</taxon>
        <taxon>Alphaproteobacteria</taxon>
        <taxon>Kordiimonadales</taxon>
        <taxon>Kordiimonadaceae</taxon>
        <taxon>Eilatimonas</taxon>
    </lineage>
</organism>
<accession>A0A3M0BTM2</accession>
<evidence type="ECO:0000313" key="2">
    <source>
        <dbReference type="Proteomes" id="UP000271227"/>
    </source>
</evidence>
<dbReference type="EMBL" id="REFR01000017">
    <property type="protein sequence ID" value="RMB00678.1"/>
    <property type="molecule type" value="Genomic_DNA"/>
</dbReference>
<dbReference type="Proteomes" id="UP000271227">
    <property type="component" value="Unassembled WGS sequence"/>
</dbReference>
<comment type="caution">
    <text evidence="1">The sequence shown here is derived from an EMBL/GenBank/DDBJ whole genome shotgun (WGS) entry which is preliminary data.</text>
</comment>
<proteinExistence type="predicted"/>
<keyword evidence="2" id="KW-1185">Reference proteome</keyword>
<gene>
    <name evidence="1" type="ORF">BXY39_3866</name>
</gene>
<name>A0A3M0BTM2_9PROT</name>
<dbReference type="RefSeq" id="WP_121940486.1">
    <property type="nucleotide sequence ID" value="NZ_REFR01000017.1"/>
</dbReference>
<dbReference type="InterPro" id="IPR053728">
    <property type="entry name" value="Alginate_Permeability_Chnl"/>
</dbReference>
<evidence type="ECO:0008006" key="3">
    <source>
        <dbReference type="Google" id="ProtNLM"/>
    </source>
</evidence>
<protein>
    <recommendedName>
        <fullName evidence="3">Alginate export protein</fullName>
    </recommendedName>
</protein>
<dbReference type="InParanoid" id="A0A3M0BTM2"/>
<dbReference type="AlphaFoldDB" id="A0A3M0BTM2"/>
<evidence type="ECO:0000313" key="1">
    <source>
        <dbReference type="EMBL" id="RMB00678.1"/>
    </source>
</evidence>